<gene>
    <name evidence="1" type="ORF">HMPREF9629_02177</name>
</gene>
<dbReference type="Proteomes" id="UP000006437">
    <property type="component" value="Unassembled WGS sequence"/>
</dbReference>
<evidence type="ECO:0000313" key="1">
    <source>
        <dbReference type="EMBL" id="EHL14502.1"/>
    </source>
</evidence>
<proteinExistence type="predicted"/>
<dbReference type="BioCyc" id="EBAC796937-HMP:GMGH-2205-MONOMER"/>
<sequence length="47" mass="5589">MLIIMLISSFYIEIYTGNEKQTIFNYVTSTLKLSDERNKKTKKRKIS</sequence>
<protein>
    <submittedName>
        <fullName evidence="1">Uncharacterized protein</fullName>
    </submittedName>
</protein>
<reference evidence="1 2" key="1">
    <citation type="submission" date="2011-08" db="EMBL/GenBank/DDBJ databases">
        <title>The Genome Sequence of Eubacteriaceae bacterium ACC19a.</title>
        <authorList>
            <consortium name="The Broad Institute Genome Sequencing Platform"/>
            <person name="Earl A."/>
            <person name="Ward D."/>
            <person name="Feldgarden M."/>
            <person name="Gevers D."/>
            <person name="Sizova M."/>
            <person name="Hazen A."/>
            <person name="Epstein S."/>
            <person name="Young S.K."/>
            <person name="Zeng Q."/>
            <person name="Gargeya S."/>
            <person name="Fitzgerald M."/>
            <person name="Haas B."/>
            <person name="Abouelleil A."/>
            <person name="Alvarado L."/>
            <person name="Arachchi H.M."/>
            <person name="Berlin A."/>
            <person name="Brown A."/>
            <person name="Chapman S.B."/>
            <person name="Chen Z."/>
            <person name="Dunbar C."/>
            <person name="Freedman E."/>
            <person name="Gearin G."/>
            <person name="Gellesch M."/>
            <person name="Goldberg J."/>
            <person name="Griggs A."/>
            <person name="Gujja S."/>
            <person name="Heiman D."/>
            <person name="Howarth C."/>
            <person name="Larson L."/>
            <person name="Lui A."/>
            <person name="MacDonald P.J.P."/>
            <person name="Montmayeur A."/>
            <person name="Murphy C."/>
            <person name="Neiman D."/>
            <person name="Pearson M."/>
            <person name="Priest M."/>
            <person name="Roberts A."/>
            <person name="Saif S."/>
            <person name="Shea T."/>
            <person name="Shenoy N."/>
            <person name="Sisk P."/>
            <person name="Stolte C."/>
            <person name="Sykes S."/>
            <person name="Wortman J."/>
            <person name="Nusbaum C."/>
            <person name="Birren B."/>
        </authorList>
    </citation>
    <scope>NUCLEOTIDE SEQUENCE [LARGE SCALE GENOMIC DNA]</scope>
    <source>
        <strain evidence="1 2">ACC19a</strain>
    </source>
</reference>
<name>G9X1D3_9FIRM</name>
<dbReference type="EMBL" id="AFZE01000029">
    <property type="protein sequence ID" value="EHL14502.1"/>
    <property type="molecule type" value="Genomic_DNA"/>
</dbReference>
<dbReference type="AlphaFoldDB" id="G9X1D3"/>
<accession>G9X1D3</accession>
<evidence type="ECO:0000313" key="2">
    <source>
        <dbReference type="Proteomes" id="UP000006437"/>
    </source>
</evidence>
<dbReference type="HOGENOM" id="CLU_3171327_0_0_9"/>
<organism evidence="1 2">
    <name type="scientific">Peptoanaerobacter stomatis</name>
    <dbReference type="NCBI Taxonomy" id="796937"/>
    <lineage>
        <taxon>Bacteria</taxon>
        <taxon>Bacillati</taxon>
        <taxon>Bacillota</taxon>
        <taxon>Clostridia</taxon>
        <taxon>Peptostreptococcales</taxon>
        <taxon>Filifactoraceae</taxon>
        <taxon>Peptoanaerobacter</taxon>
    </lineage>
</organism>
<comment type="caution">
    <text evidence="1">The sequence shown here is derived from an EMBL/GenBank/DDBJ whole genome shotgun (WGS) entry which is preliminary data.</text>
</comment>